<evidence type="ECO:0000256" key="5">
    <source>
        <dbReference type="ARBA" id="ARBA00008310"/>
    </source>
</evidence>
<dbReference type="AlphaFoldDB" id="A0A7I7RS08"/>
<keyword evidence="12" id="KW-0963">Cytoplasm</keyword>
<evidence type="ECO:0000256" key="8">
    <source>
        <dbReference type="ARBA" id="ARBA00022630"/>
    </source>
</evidence>
<comment type="subcellular location">
    <subcellularLocation>
        <location evidence="12">Cytoplasm</location>
    </subcellularLocation>
</comment>
<dbReference type="InterPro" id="IPR004572">
    <property type="entry name" value="Protoporphyrinogen_oxidase"/>
</dbReference>
<comment type="pathway">
    <text evidence="4 12">Porphyrin-containing compound metabolism; protoheme biosynthesis.</text>
</comment>
<sequence>MSPDFGIIGGGISGLVAAYRLRVAAGPLASITLFEPADRLGGALRTERIADQPFDIGAEAFLARRPEVPRLLAELGMSELAIGSRSAARPTLYSGGRHHRMPVGTVMGIPTQSSSMIGLVDDETVARIDEEPARPMHWITGADPSVAELVGDRFGQQVLTRSVDPLLGGVYAGSAATIGVRSVIPAVAAALDGGAANLTAALKASVPAPAGGDVPMFGAIRGGFELLVDELVRASKVQWVRATATRIDSATGGWEVRHGDGQRSRFDGLVLAVPAPRLSSLIQSIAPITAAAATRIEVASAVVVALALPEGTALPDQSGVLVGSDEPLRTKAITLSSRKWAKTGNVELVRVSFGRFGESAAIGASDADLLEWARHDLATIFGIDARPLDSRIHRWTDALPQYGPNHGDLVAELRSGLPPQIEVAGAYLDGIGVPACASSATKAAQFLTAAVMAT</sequence>
<keyword evidence="11 12" id="KW-0350">Heme biosynthesis</keyword>
<keyword evidence="15" id="KW-1185">Reference proteome</keyword>
<comment type="cofactor">
    <cofactor evidence="2 12">
        <name>FAD</name>
        <dbReference type="ChEBI" id="CHEBI:57692"/>
    </cofactor>
</comment>
<dbReference type="Proteomes" id="UP000467428">
    <property type="component" value="Plasmid pJCM18538"/>
</dbReference>
<dbReference type="PANTHER" id="PTHR42923:SF3">
    <property type="entry name" value="PROTOPORPHYRINOGEN OXIDASE"/>
    <property type="match status" value="1"/>
</dbReference>
<protein>
    <recommendedName>
        <fullName evidence="7 12">Coproporphyrinogen III oxidase</fullName>
        <ecNumber evidence="6 12">1.3.3.15</ecNumber>
    </recommendedName>
</protein>
<dbReference type="Pfam" id="PF01593">
    <property type="entry name" value="Amino_oxidase"/>
    <property type="match status" value="1"/>
</dbReference>
<dbReference type="GO" id="GO:0005737">
    <property type="term" value="C:cytoplasm"/>
    <property type="evidence" value="ECO:0007669"/>
    <property type="project" value="UniProtKB-SubCell"/>
</dbReference>
<name>A0A7I7RS08_9MYCO</name>
<evidence type="ECO:0000256" key="12">
    <source>
        <dbReference type="RuleBase" id="RU364052"/>
    </source>
</evidence>
<evidence type="ECO:0000256" key="6">
    <source>
        <dbReference type="ARBA" id="ARBA00012402"/>
    </source>
</evidence>
<dbReference type="GO" id="GO:0004729">
    <property type="term" value="F:oxygen-dependent protoporphyrinogen oxidase activity"/>
    <property type="evidence" value="ECO:0007669"/>
    <property type="project" value="UniProtKB-UniRule"/>
</dbReference>
<keyword evidence="14" id="KW-0614">Plasmid</keyword>
<feature type="domain" description="Amine oxidase" evidence="13">
    <location>
        <begin position="12"/>
        <end position="445"/>
    </location>
</feature>
<dbReference type="SUPFAM" id="SSF54373">
    <property type="entry name" value="FAD-linked reductases, C-terminal domain"/>
    <property type="match status" value="1"/>
</dbReference>
<keyword evidence="10 12" id="KW-0560">Oxidoreductase</keyword>
<comment type="catalytic activity">
    <reaction evidence="1">
        <text>coproporphyrinogen III + 3 O2 = coproporphyrin III + 3 H2O2</text>
        <dbReference type="Rhea" id="RHEA:43436"/>
        <dbReference type="ChEBI" id="CHEBI:15379"/>
        <dbReference type="ChEBI" id="CHEBI:16240"/>
        <dbReference type="ChEBI" id="CHEBI:57309"/>
        <dbReference type="ChEBI" id="CHEBI:131725"/>
        <dbReference type="EC" id="1.3.3.15"/>
    </reaction>
    <physiologicalReaction direction="left-to-right" evidence="1">
        <dbReference type="Rhea" id="RHEA:43437"/>
    </physiologicalReaction>
</comment>
<proteinExistence type="inferred from homology"/>
<evidence type="ECO:0000256" key="1">
    <source>
        <dbReference type="ARBA" id="ARBA00001755"/>
    </source>
</evidence>
<dbReference type="EC" id="1.3.3.15" evidence="6 12"/>
<evidence type="ECO:0000256" key="2">
    <source>
        <dbReference type="ARBA" id="ARBA00001974"/>
    </source>
</evidence>
<reference evidence="14 15" key="1">
    <citation type="journal article" date="2019" name="Emerg. Microbes Infect.">
        <title>Comprehensive subspecies identification of 175 nontuberculous mycobacteria species based on 7547 genomic profiles.</title>
        <authorList>
            <person name="Matsumoto Y."/>
            <person name="Kinjo T."/>
            <person name="Motooka D."/>
            <person name="Nabeya D."/>
            <person name="Jung N."/>
            <person name="Uechi K."/>
            <person name="Horii T."/>
            <person name="Iida T."/>
            <person name="Fujita J."/>
            <person name="Nakamura S."/>
        </authorList>
    </citation>
    <scope>NUCLEOTIDE SEQUENCE [LARGE SCALE GENOMIC DNA]</scope>
    <source>
        <strain evidence="14 15">JCM 18538</strain>
        <plasmid evidence="14">pJCM18538</plasmid>
    </source>
</reference>
<keyword evidence="8 12" id="KW-0285">Flavoprotein</keyword>
<dbReference type="NCBIfam" id="TIGR00562">
    <property type="entry name" value="proto_IX_ox"/>
    <property type="match status" value="1"/>
</dbReference>
<dbReference type="GO" id="GO:0006783">
    <property type="term" value="P:heme biosynthetic process"/>
    <property type="evidence" value="ECO:0007669"/>
    <property type="project" value="UniProtKB-UniRule"/>
</dbReference>
<comment type="function">
    <text evidence="3 12">Involved in coproporphyrin-dependent heme b biosynthesis. Catalyzes the oxidation of coproporphyrinogen III to coproporphyrin III.</text>
</comment>
<dbReference type="PANTHER" id="PTHR42923">
    <property type="entry name" value="PROTOPORPHYRINOGEN OXIDASE"/>
    <property type="match status" value="1"/>
</dbReference>
<evidence type="ECO:0000256" key="3">
    <source>
        <dbReference type="ARBA" id="ARBA00002185"/>
    </source>
</evidence>
<evidence type="ECO:0000256" key="7">
    <source>
        <dbReference type="ARBA" id="ARBA00019046"/>
    </source>
</evidence>
<gene>
    <name evidence="14" type="primary">hemG_1</name>
    <name evidence="14" type="ORF">MARA_02090</name>
</gene>
<dbReference type="NCBIfam" id="NF008841">
    <property type="entry name" value="PRK11883.1-1"/>
    <property type="match status" value="1"/>
</dbReference>
<dbReference type="KEGG" id="marz:MARA_02090"/>
<comment type="similarity">
    <text evidence="5 12">Belongs to the protoporphyrinogen/coproporphyrinogen oxidase family. Coproporphyrinogen III oxidase subfamily.</text>
</comment>
<dbReference type="RefSeq" id="WP_163916380.1">
    <property type="nucleotide sequence ID" value="NZ_AP022592.1"/>
</dbReference>
<keyword evidence="9 12" id="KW-0274">FAD</keyword>
<accession>A0A7I7RS08</accession>
<evidence type="ECO:0000256" key="11">
    <source>
        <dbReference type="ARBA" id="ARBA00023133"/>
    </source>
</evidence>
<dbReference type="Gene3D" id="3.90.660.20">
    <property type="entry name" value="Protoporphyrinogen oxidase, mitochondrial, domain 2"/>
    <property type="match status" value="1"/>
</dbReference>
<evidence type="ECO:0000256" key="9">
    <source>
        <dbReference type="ARBA" id="ARBA00022827"/>
    </source>
</evidence>
<dbReference type="Gene3D" id="1.10.3110.10">
    <property type="entry name" value="protoporphyrinogen ix oxidase, domain 3"/>
    <property type="match status" value="1"/>
</dbReference>
<evidence type="ECO:0000313" key="14">
    <source>
        <dbReference type="EMBL" id="BBY46779.1"/>
    </source>
</evidence>
<evidence type="ECO:0000259" key="13">
    <source>
        <dbReference type="Pfam" id="PF01593"/>
    </source>
</evidence>
<evidence type="ECO:0000256" key="10">
    <source>
        <dbReference type="ARBA" id="ARBA00023002"/>
    </source>
</evidence>
<dbReference type="EMBL" id="AP022592">
    <property type="protein sequence ID" value="BBY46779.1"/>
    <property type="molecule type" value="Genomic_DNA"/>
</dbReference>
<evidence type="ECO:0000313" key="15">
    <source>
        <dbReference type="Proteomes" id="UP000467428"/>
    </source>
</evidence>
<organism evidence="14 15">
    <name type="scientific">Mycolicibacterium arabiense</name>
    <dbReference type="NCBI Taxonomy" id="1286181"/>
    <lineage>
        <taxon>Bacteria</taxon>
        <taxon>Bacillati</taxon>
        <taxon>Actinomycetota</taxon>
        <taxon>Actinomycetes</taxon>
        <taxon>Mycobacteriales</taxon>
        <taxon>Mycobacteriaceae</taxon>
        <taxon>Mycolicibacterium</taxon>
    </lineage>
</organism>
<dbReference type="Gene3D" id="3.50.50.60">
    <property type="entry name" value="FAD/NAD(P)-binding domain"/>
    <property type="match status" value="1"/>
</dbReference>
<dbReference type="SUPFAM" id="SSF51905">
    <property type="entry name" value="FAD/NAD(P)-binding domain"/>
    <property type="match status" value="1"/>
</dbReference>
<dbReference type="InterPro" id="IPR050464">
    <property type="entry name" value="Zeta_carotene_desat/Oxidored"/>
</dbReference>
<dbReference type="UniPathway" id="UPA00252"/>
<evidence type="ECO:0000256" key="4">
    <source>
        <dbReference type="ARBA" id="ARBA00004744"/>
    </source>
</evidence>
<dbReference type="InterPro" id="IPR036188">
    <property type="entry name" value="FAD/NAD-bd_sf"/>
</dbReference>
<dbReference type="InterPro" id="IPR002937">
    <property type="entry name" value="Amino_oxidase"/>
</dbReference>
<geneLocation type="plasmid" evidence="14">
    <name>pJCM18538</name>
</geneLocation>